<sequence length="166" mass="18255">MSLQSLSHGNADVERGFSENAALITDDRSSLSDISINGLRGTKDAVKFYGQGKVHEHTHDIKLIKKKKTQRILKEKEAIAAASKLTKNKELILVEKLQNLLDQRKILQEDLENASKMFNEGNSRLDAAVATKNFAGVAMAQLLIGGAKKKLAVLKTQLGDNNDQMN</sequence>
<comment type="caution">
    <text evidence="1">The sequence shown here is derived from an EMBL/GenBank/DDBJ whole genome shotgun (WGS) entry which is preliminary data.</text>
</comment>
<reference evidence="1" key="1">
    <citation type="submission" date="2021-02" db="EMBL/GenBank/DDBJ databases">
        <authorList>
            <person name="Nowell W R."/>
        </authorList>
    </citation>
    <scope>NUCLEOTIDE SEQUENCE</scope>
</reference>
<name>A0A821DY33_9BILA</name>
<organism evidence="1 2">
    <name type="scientific">Rotaria socialis</name>
    <dbReference type="NCBI Taxonomy" id="392032"/>
    <lineage>
        <taxon>Eukaryota</taxon>
        <taxon>Metazoa</taxon>
        <taxon>Spiralia</taxon>
        <taxon>Gnathifera</taxon>
        <taxon>Rotifera</taxon>
        <taxon>Eurotatoria</taxon>
        <taxon>Bdelloidea</taxon>
        <taxon>Philodinida</taxon>
        <taxon>Philodinidae</taxon>
        <taxon>Rotaria</taxon>
    </lineage>
</organism>
<evidence type="ECO:0000313" key="1">
    <source>
        <dbReference type="EMBL" id="CAF4627421.1"/>
    </source>
</evidence>
<proteinExistence type="predicted"/>
<evidence type="ECO:0000313" key="2">
    <source>
        <dbReference type="Proteomes" id="UP000663838"/>
    </source>
</evidence>
<dbReference type="Proteomes" id="UP000663838">
    <property type="component" value="Unassembled WGS sequence"/>
</dbReference>
<gene>
    <name evidence="1" type="ORF">TOA249_LOCUS12373</name>
</gene>
<protein>
    <submittedName>
        <fullName evidence="1">Uncharacterized protein</fullName>
    </submittedName>
</protein>
<dbReference type="AlphaFoldDB" id="A0A821DY33"/>
<accession>A0A821DY33</accession>
<dbReference type="EMBL" id="CAJOBS010000698">
    <property type="protein sequence ID" value="CAF4627421.1"/>
    <property type="molecule type" value="Genomic_DNA"/>
</dbReference>